<dbReference type="InParanoid" id="B4MM19"/>
<dbReference type="KEGG" id="dwi:6639098"/>
<organism evidence="4 5">
    <name type="scientific">Drosophila willistoni</name>
    <name type="common">Fruit fly</name>
    <dbReference type="NCBI Taxonomy" id="7260"/>
    <lineage>
        <taxon>Eukaryota</taxon>
        <taxon>Metazoa</taxon>
        <taxon>Ecdysozoa</taxon>
        <taxon>Arthropoda</taxon>
        <taxon>Hexapoda</taxon>
        <taxon>Insecta</taxon>
        <taxon>Pterygota</taxon>
        <taxon>Neoptera</taxon>
        <taxon>Endopterygota</taxon>
        <taxon>Diptera</taxon>
        <taxon>Brachycera</taxon>
        <taxon>Muscomorpha</taxon>
        <taxon>Ephydroidea</taxon>
        <taxon>Drosophilidae</taxon>
        <taxon>Drosophila</taxon>
        <taxon>Sophophora</taxon>
    </lineage>
</organism>
<keyword evidence="2" id="KW-0106">Calcium</keyword>
<dbReference type="OrthoDB" id="343296at2759"/>
<dbReference type="EMBL" id="CH963847">
    <property type="protein sequence ID" value="EDW73028.1"/>
    <property type="molecule type" value="Genomic_DNA"/>
</dbReference>
<dbReference type="SMR" id="B4MM19"/>
<dbReference type="Pfam" id="PF13499">
    <property type="entry name" value="EF-hand_7"/>
    <property type="match status" value="1"/>
</dbReference>
<dbReference type="SUPFAM" id="SSF47473">
    <property type="entry name" value="EF-hand"/>
    <property type="match status" value="1"/>
</dbReference>
<dbReference type="PANTHER" id="PTHR23048:SF59">
    <property type="entry name" value="EF-HAND SUPERFAMILY PROTEIN"/>
    <property type="match status" value="1"/>
</dbReference>
<dbReference type="InterPro" id="IPR011992">
    <property type="entry name" value="EF-hand-dom_pair"/>
</dbReference>
<sequence>MEESKNIALGNWIDFNAFELDVEEPPFILKPDEIMTIKKSFDIYDFQQVGSIEVNKMRLAMLRLGIEPDTDEIRNLMKVFDKNNSGRITFNTFLLHICGKMAEENLGYDFVGGLFDLCSGKISLYNCDHAVKEMFLTISDEELHEILQMANLD</sequence>
<dbReference type="InterPro" id="IPR050230">
    <property type="entry name" value="CALM/Myosin/TropC-like"/>
</dbReference>
<keyword evidence="1" id="KW-0677">Repeat</keyword>
<dbReference type="PANTHER" id="PTHR23048">
    <property type="entry name" value="MYOSIN LIGHT CHAIN 1, 3"/>
    <property type="match status" value="1"/>
</dbReference>
<dbReference type="Gene3D" id="1.10.238.10">
    <property type="entry name" value="EF-hand"/>
    <property type="match status" value="1"/>
</dbReference>
<name>B4MM19_DROWI</name>
<evidence type="ECO:0000259" key="3">
    <source>
        <dbReference type="PROSITE" id="PS50222"/>
    </source>
</evidence>
<accession>B4MM19</accession>
<keyword evidence="5" id="KW-1185">Reference proteome</keyword>
<dbReference type="eggNOG" id="KOG0028">
    <property type="taxonomic scope" value="Eukaryota"/>
</dbReference>
<feature type="domain" description="EF-hand" evidence="3">
    <location>
        <begin position="68"/>
        <end position="103"/>
    </location>
</feature>
<evidence type="ECO:0000313" key="5">
    <source>
        <dbReference type="Proteomes" id="UP000007798"/>
    </source>
</evidence>
<dbReference type="AlphaFoldDB" id="B4MM19"/>
<dbReference type="PROSITE" id="PS50222">
    <property type="entry name" value="EF_HAND_2"/>
    <property type="match status" value="1"/>
</dbReference>
<dbReference type="CDD" id="cd00051">
    <property type="entry name" value="EFh"/>
    <property type="match status" value="1"/>
</dbReference>
<evidence type="ECO:0000256" key="1">
    <source>
        <dbReference type="ARBA" id="ARBA00022737"/>
    </source>
</evidence>
<protein>
    <recommendedName>
        <fullName evidence="3">EF-hand domain-containing protein</fullName>
    </recommendedName>
</protein>
<reference evidence="4 5" key="1">
    <citation type="journal article" date="2007" name="Nature">
        <title>Evolution of genes and genomes on the Drosophila phylogeny.</title>
        <authorList>
            <consortium name="Drosophila 12 Genomes Consortium"/>
            <person name="Clark A.G."/>
            <person name="Eisen M.B."/>
            <person name="Smith D.R."/>
            <person name="Bergman C.M."/>
            <person name="Oliver B."/>
            <person name="Markow T.A."/>
            <person name="Kaufman T.C."/>
            <person name="Kellis M."/>
            <person name="Gelbart W."/>
            <person name="Iyer V.N."/>
            <person name="Pollard D.A."/>
            <person name="Sackton T.B."/>
            <person name="Larracuente A.M."/>
            <person name="Singh N.D."/>
            <person name="Abad J.P."/>
            <person name="Abt D.N."/>
            <person name="Adryan B."/>
            <person name="Aguade M."/>
            <person name="Akashi H."/>
            <person name="Anderson W.W."/>
            <person name="Aquadro C.F."/>
            <person name="Ardell D.H."/>
            <person name="Arguello R."/>
            <person name="Artieri C.G."/>
            <person name="Barbash D.A."/>
            <person name="Barker D."/>
            <person name="Barsanti P."/>
            <person name="Batterham P."/>
            <person name="Batzoglou S."/>
            <person name="Begun D."/>
            <person name="Bhutkar A."/>
            <person name="Blanco E."/>
            <person name="Bosak S.A."/>
            <person name="Bradley R.K."/>
            <person name="Brand A.D."/>
            <person name="Brent M.R."/>
            <person name="Brooks A.N."/>
            <person name="Brown R.H."/>
            <person name="Butlin R.K."/>
            <person name="Caggese C."/>
            <person name="Calvi B.R."/>
            <person name="Bernardo de Carvalho A."/>
            <person name="Caspi A."/>
            <person name="Castrezana S."/>
            <person name="Celniker S.E."/>
            <person name="Chang J.L."/>
            <person name="Chapple C."/>
            <person name="Chatterji S."/>
            <person name="Chinwalla A."/>
            <person name="Civetta A."/>
            <person name="Clifton S.W."/>
            <person name="Comeron J.M."/>
            <person name="Costello J.C."/>
            <person name="Coyne J.A."/>
            <person name="Daub J."/>
            <person name="David R.G."/>
            <person name="Delcher A.L."/>
            <person name="Delehaunty K."/>
            <person name="Do C.B."/>
            <person name="Ebling H."/>
            <person name="Edwards K."/>
            <person name="Eickbush T."/>
            <person name="Evans J.D."/>
            <person name="Filipski A."/>
            <person name="Findeiss S."/>
            <person name="Freyhult E."/>
            <person name="Fulton L."/>
            <person name="Fulton R."/>
            <person name="Garcia A.C."/>
            <person name="Gardiner A."/>
            <person name="Garfield D.A."/>
            <person name="Garvin B.E."/>
            <person name="Gibson G."/>
            <person name="Gilbert D."/>
            <person name="Gnerre S."/>
            <person name="Godfrey J."/>
            <person name="Good R."/>
            <person name="Gotea V."/>
            <person name="Gravely B."/>
            <person name="Greenberg A.J."/>
            <person name="Griffiths-Jones S."/>
            <person name="Gross S."/>
            <person name="Guigo R."/>
            <person name="Gustafson E.A."/>
            <person name="Haerty W."/>
            <person name="Hahn M.W."/>
            <person name="Halligan D.L."/>
            <person name="Halpern A.L."/>
            <person name="Halter G.M."/>
            <person name="Han M.V."/>
            <person name="Heger A."/>
            <person name="Hillier L."/>
            <person name="Hinrichs A.S."/>
            <person name="Holmes I."/>
            <person name="Hoskins R.A."/>
            <person name="Hubisz M.J."/>
            <person name="Hultmark D."/>
            <person name="Huntley M.A."/>
            <person name="Jaffe D.B."/>
            <person name="Jagadeeshan S."/>
            <person name="Jeck W.R."/>
            <person name="Johnson J."/>
            <person name="Jones C.D."/>
            <person name="Jordan W.C."/>
            <person name="Karpen G.H."/>
            <person name="Kataoka E."/>
            <person name="Keightley P.D."/>
            <person name="Kheradpour P."/>
            <person name="Kirkness E.F."/>
            <person name="Koerich L.B."/>
            <person name="Kristiansen K."/>
            <person name="Kudrna D."/>
            <person name="Kulathinal R.J."/>
            <person name="Kumar S."/>
            <person name="Kwok R."/>
            <person name="Lander E."/>
            <person name="Langley C.H."/>
            <person name="Lapoint R."/>
            <person name="Lazzaro B.P."/>
            <person name="Lee S.J."/>
            <person name="Levesque L."/>
            <person name="Li R."/>
            <person name="Lin C.F."/>
            <person name="Lin M.F."/>
            <person name="Lindblad-Toh K."/>
            <person name="Llopart A."/>
            <person name="Long M."/>
            <person name="Low L."/>
            <person name="Lozovsky E."/>
            <person name="Lu J."/>
            <person name="Luo M."/>
            <person name="Machado C.A."/>
            <person name="Makalowski W."/>
            <person name="Marzo M."/>
            <person name="Matsuda M."/>
            <person name="Matzkin L."/>
            <person name="McAllister B."/>
            <person name="McBride C.S."/>
            <person name="McKernan B."/>
            <person name="McKernan K."/>
            <person name="Mendez-Lago M."/>
            <person name="Minx P."/>
            <person name="Mollenhauer M.U."/>
            <person name="Montooth K."/>
            <person name="Mount S.M."/>
            <person name="Mu X."/>
            <person name="Myers E."/>
            <person name="Negre B."/>
            <person name="Newfeld S."/>
            <person name="Nielsen R."/>
            <person name="Noor M.A."/>
            <person name="O'Grady P."/>
            <person name="Pachter L."/>
            <person name="Papaceit M."/>
            <person name="Parisi M.J."/>
            <person name="Parisi M."/>
            <person name="Parts L."/>
            <person name="Pedersen J.S."/>
            <person name="Pesole G."/>
            <person name="Phillippy A.M."/>
            <person name="Ponting C.P."/>
            <person name="Pop M."/>
            <person name="Porcelli D."/>
            <person name="Powell J.R."/>
            <person name="Prohaska S."/>
            <person name="Pruitt K."/>
            <person name="Puig M."/>
            <person name="Quesneville H."/>
            <person name="Ram K.R."/>
            <person name="Rand D."/>
            <person name="Rasmussen M.D."/>
            <person name="Reed L.K."/>
            <person name="Reenan R."/>
            <person name="Reily A."/>
            <person name="Remington K.A."/>
            <person name="Rieger T.T."/>
            <person name="Ritchie M.G."/>
            <person name="Robin C."/>
            <person name="Rogers Y.H."/>
            <person name="Rohde C."/>
            <person name="Rozas J."/>
            <person name="Rubenfield M.J."/>
            <person name="Ruiz A."/>
            <person name="Russo S."/>
            <person name="Salzberg S.L."/>
            <person name="Sanchez-Gracia A."/>
            <person name="Saranga D.J."/>
            <person name="Sato H."/>
            <person name="Schaeffer S.W."/>
            <person name="Schatz M.C."/>
            <person name="Schlenke T."/>
            <person name="Schwartz R."/>
            <person name="Segarra C."/>
            <person name="Singh R.S."/>
            <person name="Sirot L."/>
            <person name="Sirota M."/>
            <person name="Sisneros N.B."/>
            <person name="Smith C.D."/>
            <person name="Smith T.F."/>
            <person name="Spieth J."/>
            <person name="Stage D.E."/>
            <person name="Stark A."/>
            <person name="Stephan W."/>
            <person name="Strausberg R.L."/>
            <person name="Strempel S."/>
            <person name="Sturgill D."/>
            <person name="Sutton G."/>
            <person name="Sutton G.G."/>
            <person name="Tao W."/>
            <person name="Teichmann S."/>
            <person name="Tobari Y.N."/>
            <person name="Tomimura Y."/>
            <person name="Tsolas J.M."/>
            <person name="Valente V.L."/>
            <person name="Venter E."/>
            <person name="Venter J.C."/>
            <person name="Vicario S."/>
            <person name="Vieira F.G."/>
            <person name="Vilella A.J."/>
            <person name="Villasante A."/>
            <person name="Walenz B."/>
            <person name="Wang J."/>
            <person name="Wasserman M."/>
            <person name="Watts T."/>
            <person name="Wilson D."/>
            <person name="Wilson R.K."/>
            <person name="Wing R.A."/>
            <person name="Wolfner M.F."/>
            <person name="Wong A."/>
            <person name="Wong G.K."/>
            <person name="Wu C.I."/>
            <person name="Wu G."/>
            <person name="Yamamoto D."/>
            <person name="Yang H.P."/>
            <person name="Yang S.P."/>
            <person name="Yorke J.A."/>
            <person name="Yoshida K."/>
            <person name="Zdobnov E."/>
            <person name="Zhang P."/>
            <person name="Zhang Y."/>
            <person name="Zimin A.V."/>
            <person name="Baldwin J."/>
            <person name="Abdouelleil A."/>
            <person name="Abdulkadir J."/>
            <person name="Abebe A."/>
            <person name="Abera B."/>
            <person name="Abreu J."/>
            <person name="Acer S.C."/>
            <person name="Aftuck L."/>
            <person name="Alexander A."/>
            <person name="An P."/>
            <person name="Anderson E."/>
            <person name="Anderson S."/>
            <person name="Arachi H."/>
            <person name="Azer M."/>
            <person name="Bachantsang P."/>
            <person name="Barry A."/>
            <person name="Bayul T."/>
            <person name="Berlin A."/>
            <person name="Bessette D."/>
            <person name="Bloom T."/>
            <person name="Blye J."/>
            <person name="Boguslavskiy L."/>
            <person name="Bonnet C."/>
            <person name="Boukhgalter B."/>
            <person name="Bourzgui I."/>
            <person name="Brown A."/>
            <person name="Cahill P."/>
            <person name="Channer S."/>
            <person name="Cheshatsang Y."/>
            <person name="Chuda L."/>
            <person name="Citroen M."/>
            <person name="Collymore A."/>
            <person name="Cooke P."/>
            <person name="Costello M."/>
            <person name="D'Aco K."/>
            <person name="Daza R."/>
            <person name="De Haan G."/>
            <person name="DeGray S."/>
            <person name="DeMaso C."/>
            <person name="Dhargay N."/>
            <person name="Dooley K."/>
            <person name="Dooley E."/>
            <person name="Doricent M."/>
            <person name="Dorje P."/>
            <person name="Dorjee K."/>
            <person name="Dupes A."/>
            <person name="Elong R."/>
            <person name="Falk J."/>
            <person name="Farina A."/>
            <person name="Faro S."/>
            <person name="Ferguson D."/>
            <person name="Fisher S."/>
            <person name="Foley C.D."/>
            <person name="Franke A."/>
            <person name="Friedrich D."/>
            <person name="Gadbois L."/>
            <person name="Gearin G."/>
            <person name="Gearin C.R."/>
            <person name="Giannoukos G."/>
            <person name="Goode T."/>
            <person name="Graham J."/>
            <person name="Grandbois E."/>
            <person name="Grewal S."/>
            <person name="Gyaltsen K."/>
            <person name="Hafez N."/>
            <person name="Hagos B."/>
            <person name="Hall J."/>
            <person name="Henson C."/>
            <person name="Hollinger A."/>
            <person name="Honan T."/>
            <person name="Huard M.D."/>
            <person name="Hughes L."/>
            <person name="Hurhula B."/>
            <person name="Husby M.E."/>
            <person name="Kamat A."/>
            <person name="Kanga B."/>
            <person name="Kashin S."/>
            <person name="Khazanovich D."/>
            <person name="Kisner P."/>
            <person name="Lance K."/>
            <person name="Lara M."/>
            <person name="Lee W."/>
            <person name="Lennon N."/>
            <person name="Letendre F."/>
            <person name="LeVine R."/>
            <person name="Lipovsky A."/>
            <person name="Liu X."/>
            <person name="Liu J."/>
            <person name="Liu S."/>
            <person name="Lokyitsang T."/>
            <person name="Lokyitsang Y."/>
            <person name="Lubonja R."/>
            <person name="Lui A."/>
            <person name="MacDonald P."/>
            <person name="Magnisalis V."/>
            <person name="Maru K."/>
            <person name="Matthews C."/>
            <person name="McCusker W."/>
            <person name="McDonough S."/>
            <person name="Mehta T."/>
            <person name="Meldrim J."/>
            <person name="Meneus L."/>
            <person name="Mihai O."/>
            <person name="Mihalev A."/>
            <person name="Mihova T."/>
            <person name="Mittelman R."/>
            <person name="Mlenga V."/>
            <person name="Montmayeur A."/>
            <person name="Mulrain L."/>
            <person name="Navidi A."/>
            <person name="Naylor J."/>
            <person name="Negash T."/>
            <person name="Nguyen T."/>
            <person name="Nguyen N."/>
            <person name="Nicol R."/>
            <person name="Norbu C."/>
            <person name="Norbu N."/>
            <person name="Novod N."/>
            <person name="O'Neill B."/>
            <person name="Osman S."/>
            <person name="Markiewicz E."/>
            <person name="Oyono O.L."/>
            <person name="Patti C."/>
            <person name="Phunkhang P."/>
            <person name="Pierre F."/>
            <person name="Priest M."/>
            <person name="Raghuraman S."/>
            <person name="Rege F."/>
            <person name="Reyes R."/>
            <person name="Rise C."/>
            <person name="Rogov P."/>
            <person name="Ross K."/>
            <person name="Ryan E."/>
            <person name="Settipalli S."/>
            <person name="Shea T."/>
            <person name="Sherpa N."/>
            <person name="Shi L."/>
            <person name="Shih D."/>
            <person name="Sparrow T."/>
            <person name="Spaulding J."/>
            <person name="Stalker J."/>
            <person name="Stange-Thomann N."/>
            <person name="Stavropoulos S."/>
            <person name="Stone C."/>
            <person name="Strader C."/>
            <person name="Tesfaye S."/>
            <person name="Thomson T."/>
            <person name="Thoulutsang Y."/>
            <person name="Thoulutsang D."/>
            <person name="Topham K."/>
            <person name="Topping I."/>
            <person name="Tsamla T."/>
            <person name="Vassiliev H."/>
            <person name="Vo A."/>
            <person name="Wangchuk T."/>
            <person name="Wangdi T."/>
            <person name="Weiand M."/>
            <person name="Wilkinson J."/>
            <person name="Wilson A."/>
            <person name="Yadav S."/>
            <person name="Young G."/>
            <person name="Yu Q."/>
            <person name="Zembek L."/>
            <person name="Zhong D."/>
            <person name="Zimmer A."/>
            <person name="Zwirko Z."/>
            <person name="Jaffe D.B."/>
            <person name="Alvarez P."/>
            <person name="Brockman W."/>
            <person name="Butler J."/>
            <person name="Chin C."/>
            <person name="Gnerre S."/>
            <person name="Grabherr M."/>
            <person name="Kleber M."/>
            <person name="Mauceli E."/>
            <person name="MacCallum I."/>
        </authorList>
    </citation>
    <scope>NUCLEOTIDE SEQUENCE [LARGE SCALE GENOMIC DNA]</scope>
    <source>
        <strain evidence="5">Tucson 14030-0811.24</strain>
    </source>
</reference>
<dbReference type="STRING" id="7260.B4MM19"/>
<evidence type="ECO:0000313" key="4">
    <source>
        <dbReference type="EMBL" id="EDW73028.1"/>
    </source>
</evidence>
<dbReference type="InterPro" id="IPR002048">
    <property type="entry name" value="EF_hand_dom"/>
</dbReference>
<gene>
    <name evidence="4" type="primary">Dwil\GK17324</name>
    <name evidence="4" type="ORF">Dwil_GK17324</name>
</gene>
<dbReference type="PhylomeDB" id="B4MM19"/>
<dbReference type="Proteomes" id="UP000007798">
    <property type="component" value="Unassembled WGS sequence"/>
</dbReference>
<proteinExistence type="predicted"/>
<dbReference type="GO" id="GO:0016460">
    <property type="term" value="C:myosin II complex"/>
    <property type="evidence" value="ECO:0007669"/>
    <property type="project" value="TreeGrafter"/>
</dbReference>
<evidence type="ECO:0000256" key="2">
    <source>
        <dbReference type="ARBA" id="ARBA00022837"/>
    </source>
</evidence>
<dbReference type="HOGENOM" id="CLU_1751643_0_0_1"/>
<dbReference type="GO" id="GO:0005509">
    <property type="term" value="F:calcium ion binding"/>
    <property type="evidence" value="ECO:0007669"/>
    <property type="project" value="InterPro"/>
</dbReference>